<dbReference type="PANTHER" id="PTHR46289">
    <property type="entry name" value="52 KDA REPRESSOR OF THE INHIBITOR OF THE PROTEIN KINASE-LIKE PROTEIN-RELATED"/>
    <property type="match status" value="1"/>
</dbReference>
<dbReference type="InterPro" id="IPR052958">
    <property type="entry name" value="IFN-induced_PKR_regulator"/>
</dbReference>
<dbReference type="Pfam" id="PF05699">
    <property type="entry name" value="Dimer_Tnp_hAT"/>
    <property type="match status" value="1"/>
</dbReference>
<dbReference type="InterPro" id="IPR012337">
    <property type="entry name" value="RNaseH-like_sf"/>
</dbReference>
<organism evidence="2 3">
    <name type="scientific">Megalurothrips usitatus</name>
    <name type="common">bean blossom thrips</name>
    <dbReference type="NCBI Taxonomy" id="439358"/>
    <lineage>
        <taxon>Eukaryota</taxon>
        <taxon>Metazoa</taxon>
        <taxon>Ecdysozoa</taxon>
        <taxon>Arthropoda</taxon>
        <taxon>Hexapoda</taxon>
        <taxon>Insecta</taxon>
        <taxon>Pterygota</taxon>
        <taxon>Neoptera</taxon>
        <taxon>Paraneoptera</taxon>
        <taxon>Thysanoptera</taxon>
        <taxon>Terebrantia</taxon>
        <taxon>Thripoidea</taxon>
        <taxon>Thripidae</taxon>
        <taxon>Megalurothrips</taxon>
    </lineage>
</organism>
<dbReference type="SUPFAM" id="SSF53098">
    <property type="entry name" value="Ribonuclease H-like"/>
    <property type="match status" value="1"/>
</dbReference>
<comment type="caution">
    <text evidence="2">The sequence shown here is derived from an EMBL/GenBank/DDBJ whole genome shotgun (WGS) entry which is preliminary data.</text>
</comment>
<name>A0AAV7Y1N1_9NEOP</name>
<dbReference type="PANTHER" id="PTHR46289:SF14">
    <property type="entry name" value="DUF4371 DOMAIN-CONTAINING PROTEIN"/>
    <property type="match status" value="1"/>
</dbReference>
<reference evidence="2" key="1">
    <citation type="submission" date="2022-12" db="EMBL/GenBank/DDBJ databases">
        <title>Chromosome-level genome assembly of the bean flower thrips Megalurothrips usitatus.</title>
        <authorList>
            <person name="Ma L."/>
            <person name="Liu Q."/>
            <person name="Li H."/>
            <person name="Cai W."/>
        </authorList>
    </citation>
    <scope>NUCLEOTIDE SEQUENCE</scope>
    <source>
        <strain evidence="2">Cailab_2022a</strain>
    </source>
</reference>
<accession>A0AAV7Y1N1</accession>
<feature type="domain" description="HAT C-terminal dimerisation" evidence="1">
    <location>
        <begin position="314"/>
        <end position="374"/>
    </location>
</feature>
<dbReference type="GO" id="GO:0046983">
    <property type="term" value="F:protein dimerization activity"/>
    <property type="evidence" value="ECO:0007669"/>
    <property type="project" value="InterPro"/>
</dbReference>
<dbReference type="Proteomes" id="UP001075354">
    <property type="component" value="Chromosome 2"/>
</dbReference>
<dbReference type="InterPro" id="IPR008906">
    <property type="entry name" value="HATC_C_dom"/>
</dbReference>
<sequence>MMSQLCGAVKEIQKEAKNAIRTPCFNHKLNLSISQSSKVPRIRNAVAKRCRILQKHLGHKLCGLCETRWVERHDGVLQFSVDLPKILAALDSIAMWNDSSTSSKAVQLRASMTDSFFLVSLMCLTDVLALTMPLSKLFQKKSLNLDSASATVANLIGLLSARRGEAEEHFHSIWLTTQDLAERVDAHLVPPRRCGRQGHRANYEADSPETYFRLAACVPMLDHVLMDLKERFPPAVLDCFDLPLLLPANITGIAAADLEQKANLLADKFDPLLPTEAALSRKVLQGELTMWREKWRAQSLLDFPESSADVLKQCDTDIYPTIHTLLCLLTTLPVSNASAERSFSALRRLKTWLRSSMSQDRLTGLALMHVHRDLELSIENIITRFAKQNSRRLDFIL</sequence>
<evidence type="ECO:0000259" key="1">
    <source>
        <dbReference type="Pfam" id="PF05699"/>
    </source>
</evidence>
<evidence type="ECO:0000313" key="2">
    <source>
        <dbReference type="EMBL" id="KAJ1530159.1"/>
    </source>
</evidence>
<gene>
    <name evidence="2" type="ORF">ONE63_005090</name>
</gene>
<dbReference type="EMBL" id="JAPTSV010000002">
    <property type="protein sequence ID" value="KAJ1530159.1"/>
    <property type="molecule type" value="Genomic_DNA"/>
</dbReference>
<dbReference type="AlphaFoldDB" id="A0AAV7Y1N1"/>
<evidence type="ECO:0000313" key="3">
    <source>
        <dbReference type="Proteomes" id="UP001075354"/>
    </source>
</evidence>
<keyword evidence="3" id="KW-1185">Reference proteome</keyword>
<proteinExistence type="predicted"/>
<protein>
    <recommendedName>
        <fullName evidence="1">HAT C-terminal dimerisation domain-containing protein</fullName>
    </recommendedName>
</protein>